<dbReference type="CDD" id="cd00555">
    <property type="entry name" value="Maf"/>
    <property type="match status" value="1"/>
</dbReference>
<comment type="catalytic activity">
    <reaction evidence="5 9">
        <text>N(7)-methyl-GTP + H2O = N(7)-methyl-GMP + diphosphate + H(+)</text>
        <dbReference type="Rhea" id="RHEA:58744"/>
        <dbReference type="ChEBI" id="CHEBI:15377"/>
        <dbReference type="ChEBI" id="CHEBI:15378"/>
        <dbReference type="ChEBI" id="CHEBI:33019"/>
        <dbReference type="ChEBI" id="CHEBI:58285"/>
        <dbReference type="ChEBI" id="CHEBI:87133"/>
    </reaction>
</comment>
<feature type="active site" description="Proton acceptor" evidence="9">
    <location>
        <position position="70"/>
    </location>
</feature>
<proteinExistence type="inferred from homology"/>
<dbReference type="EC" id="3.6.1.-" evidence="9"/>
<comment type="function">
    <text evidence="6 9">Nucleoside triphosphate pyrophosphatase that hydrolyzes 7-methyl-GTP (m(7)GTP). May have a dual role in cell division arrest and in preventing the incorporation of modified nucleotides into cellular nucleic acids.</text>
</comment>
<comment type="caution">
    <text evidence="9">Lacks conserved residue(s) required for the propagation of feature annotation.</text>
</comment>
<dbReference type="PIRSF" id="PIRSF006305">
    <property type="entry name" value="Maf"/>
    <property type="match status" value="1"/>
</dbReference>
<keyword evidence="4 9" id="KW-0546">Nucleotide metabolism</keyword>
<dbReference type="GO" id="GO:0005737">
    <property type="term" value="C:cytoplasm"/>
    <property type="evidence" value="ECO:0007669"/>
    <property type="project" value="UniProtKB-SubCell"/>
</dbReference>
<dbReference type="AlphaFoldDB" id="A0A1D8K810"/>
<comment type="cofactor">
    <cofactor evidence="9">
        <name>a divalent metal cation</name>
        <dbReference type="ChEBI" id="CHEBI:60240"/>
    </cofactor>
</comment>
<feature type="site" description="Important for substrate specificity" evidence="9">
    <location>
        <position position="155"/>
    </location>
</feature>
<dbReference type="InterPro" id="IPR003697">
    <property type="entry name" value="Maf-like"/>
</dbReference>
<dbReference type="PANTHER" id="PTHR43213:SF10">
    <property type="entry name" value="7-METHYL-GTP PYROPHOSPHATASE"/>
    <property type="match status" value="1"/>
</dbReference>
<dbReference type="EMBL" id="CP017448">
    <property type="protein sequence ID" value="AOV17070.1"/>
    <property type="molecule type" value="Genomic_DNA"/>
</dbReference>
<evidence type="ECO:0000256" key="8">
    <source>
        <dbReference type="ARBA" id="ARBA00068163"/>
    </source>
</evidence>
<dbReference type="KEGG" id="aaeo:BJI67_08385"/>
<dbReference type="NCBIfam" id="TIGR00172">
    <property type="entry name" value="maf"/>
    <property type="match status" value="1"/>
</dbReference>
<sequence length="194" mass="20945">MTRQLVLASSSRYRRALLERLRLPFTAASPDVDETPAAAESPRAMVERLSQAKAAALSTRFSEALIIGSDQCVVQGDRIIGKPGTHAAAREQLKAASGQRVEVLTGLCLLDAATQATWLDVVTYEVEFRTLDDAEIERYLLAEQPYDCAGSIQSEGLGIALLRHMRGDDPSALVGLPLIRLCEMLRAAGVSVPP</sequence>
<evidence type="ECO:0000256" key="2">
    <source>
        <dbReference type="ARBA" id="ARBA00022490"/>
    </source>
</evidence>
<organism evidence="10 11">
    <name type="scientific">Acidihalobacter aeolianus</name>
    <dbReference type="NCBI Taxonomy" id="2792603"/>
    <lineage>
        <taxon>Bacteria</taxon>
        <taxon>Pseudomonadati</taxon>
        <taxon>Pseudomonadota</taxon>
        <taxon>Gammaproteobacteria</taxon>
        <taxon>Chromatiales</taxon>
        <taxon>Ectothiorhodospiraceae</taxon>
        <taxon>Acidihalobacter</taxon>
    </lineage>
</organism>
<dbReference type="Gene3D" id="3.90.950.10">
    <property type="match status" value="1"/>
</dbReference>
<protein>
    <recommendedName>
        <fullName evidence="8 9">7-methyl-GTP pyrophosphatase</fullName>
        <shortName evidence="9">m(7)GTP pyrophosphatase</shortName>
        <ecNumber evidence="9">3.6.1.-</ecNumber>
    </recommendedName>
</protein>
<evidence type="ECO:0000256" key="6">
    <source>
        <dbReference type="ARBA" id="ARBA00053369"/>
    </source>
</evidence>
<dbReference type="PANTHER" id="PTHR43213">
    <property type="entry name" value="BIFUNCTIONAL DTTP/UTP PYROPHOSPHATASE/METHYLTRANSFERASE PROTEIN-RELATED"/>
    <property type="match status" value="1"/>
</dbReference>
<dbReference type="GO" id="GO:0047429">
    <property type="term" value="F:nucleoside triphosphate diphosphatase activity"/>
    <property type="evidence" value="ECO:0007669"/>
    <property type="project" value="InterPro"/>
</dbReference>
<dbReference type="RefSeq" id="WP_070072645.1">
    <property type="nucleotide sequence ID" value="NZ_CP017448.1"/>
</dbReference>
<keyword evidence="2 9" id="KW-0963">Cytoplasm</keyword>
<evidence type="ECO:0000256" key="5">
    <source>
        <dbReference type="ARBA" id="ARBA00050213"/>
    </source>
</evidence>
<keyword evidence="11" id="KW-1185">Reference proteome</keyword>
<evidence type="ECO:0000313" key="10">
    <source>
        <dbReference type="EMBL" id="AOV17070.1"/>
    </source>
</evidence>
<dbReference type="GO" id="GO:0009117">
    <property type="term" value="P:nucleotide metabolic process"/>
    <property type="evidence" value="ECO:0007669"/>
    <property type="project" value="UniProtKB-KW"/>
</dbReference>
<dbReference type="Pfam" id="PF02545">
    <property type="entry name" value="Maf"/>
    <property type="match status" value="1"/>
</dbReference>
<comment type="similarity">
    <text evidence="7 9">Belongs to the Maf family. YceF subfamily.</text>
</comment>
<evidence type="ECO:0000256" key="1">
    <source>
        <dbReference type="ARBA" id="ARBA00004496"/>
    </source>
</evidence>
<evidence type="ECO:0000256" key="7">
    <source>
        <dbReference type="ARBA" id="ARBA00060749"/>
    </source>
</evidence>
<dbReference type="HAMAP" id="MF_00528">
    <property type="entry name" value="Maf"/>
    <property type="match status" value="1"/>
</dbReference>
<keyword evidence="3 9" id="KW-0378">Hydrolase</keyword>
<gene>
    <name evidence="10" type="ORF">BJI67_08385</name>
</gene>
<comment type="subcellular location">
    <subcellularLocation>
        <location evidence="1 9">Cytoplasm</location>
    </subcellularLocation>
</comment>
<evidence type="ECO:0000313" key="11">
    <source>
        <dbReference type="Proteomes" id="UP000095342"/>
    </source>
</evidence>
<evidence type="ECO:0000256" key="9">
    <source>
        <dbReference type="HAMAP-Rule" id="MF_00528"/>
    </source>
</evidence>
<dbReference type="SUPFAM" id="SSF52972">
    <property type="entry name" value="ITPase-like"/>
    <property type="match status" value="1"/>
</dbReference>
<evidence type="ECO:0000256" key="4">
    <source>
        <dbReference type="ARBA" id="ARBA00023080"/>
    </source>
</evidence>
<dbReference type="InterPro" id="IPR029001">
    <property type="entry name" value="ITPase-like_fam"/>
</dbReference>
<reference evidence="10 11" key="1">
    <citation type="submission" date="2016-09" db="EMBL/GenBank/DDBJ databases">
        <title>Acidihalobacter prosperus V6 (DSM14174).</title>
        <authorList>
            <person name="Khaleque H.N."/>
            <person name="Ramsay J.P."/>
            <person name="Murphy R.J.T."/>
            <person name="Kaksonen A.H."/>
            <person name="Boxall N.J."/>
            <person name="Watkin E.L.J."/>
        </authorList>
    </citation>
    <scope>NUCLEOTIDE SEQUENCE [LARGE SCALE GENOMIC DNA]</scope>
    <source>
        <strain evidence="10 11">V6</strain>
    </source>
</reference>
<feature type="site" description="Important for substrate specificity" evidence="9">
    <location>
        <position position="71"/>
    </location>
</feature>
<accession>A0A1D8K810</accession>
<dbReference type="Proteomes" id="UP000095342">
    <property type="component" value="Chromosome"/>
</dbReference>
<feature type="site" description="Important for substrate specificity" evidence="9">
    <location>
        <position position="13"/>
    </location>
</feature>
<name>A0A1D8K810_9GAMM</name>
<dbReference type="FunFam" id="3.90.950.10:FF:000005">
    <property type="entry name" value="7-methyl-GTP pyrophosphatase"/>
    <property type="match status" value="1"/>
</dbReference>
<evidence type="ECO:0000256" key="3">
    <source>
        <dbReference type="ARBA" id="ARBA00022801"/>
    </source>
</evidence>